<dbReference type="Gene3D" id="1.20.120.1750">
    <property type="match status" value="1"/>
</dbReference>
<evidence type="ECO:0000256" key="6">
    <source>
        <dbReference type="ARBA" id="ARBA00022833"/>
    </source>
</evidence>
<accession>A0A0R0J8G3</accession>
<dbReference type="InterPro" id="IPR013083">
    <property type="entry name" value="Znf_RING/FYVE/PHD"/>
</dbReference>
<feature type="domain" description="RING-type" evidence="7">
    <location>
        <begin position="1"/>
        <end position="160"/>
    </location>
</feature>
<dbReference type="OMA" id="QCENILP"/>
<keyword evidence="6" id="KW-0862">Zinc</keyword>
<dbReference type="Proteomes" id="UP000008827">
    <property type="component" value="Chromosome 7"/>
</dbReference>
<evidence type="ECO:0000313" key="9">
    <source>
        <dbReference type="EnsemblPlants" id="KRH47700"/>
    </source>
</evidence>
<gene>
    <name evidence="8" type="ORF">GLYMA_07G044700</name>
</gene>
<reference evidence="9" key="2">
    <citation type="submission" date="2018-02" db="UniProtKB">
        <authorList>
            <consortium name="EnsemblPlants"/>
        </authorList>
    </citation>
    <scope>IDENTIFICATION</scope>
    <source>
        <strain evidence="9">Williams 82</strain>
    </source>
</reference>
<dbReference type="GO" id="GO:0061630">
    <property type="term" value="F:ubiquitin protein ligase activity"/>
    <property type="evidence" value="ECO:0000318"/>
    <property type="project" value="GO_Central"/>
</dbReference>
<evidence type="ECO:0000313" key="8">
    <source>
        <dbReference type="EMBL" id="KRH47700.1"/>
    </source>
</evidence>
<keyword evidence="2" id="KW-0479">Metal-binding</keyword>
<evidence type="ECO:0000313" key="10">
    <source>
        <dbReference type="Proteomes" id="UP000008827"/>
    </source>
</evidence>
<evidence type="ECO:0000256" key="4">
    <source>
        <dbReference type="ARBA" id="ARBA00022771"/>
    </source>
</evidence>
<dbReference type="GO" id="GO:0005737">
    <property type="term" value="C:cytoplasm"/>
    <property type="evidence" value="ECO:0000318"/>
    <property type="project" value="GO_Central"/>
</dbReference>
<dbReference type="GO" id="GO:0006511">
    <property type="term" value="P:ubiquitin-dependent protein catabolic process"/>
    <property type="evidence" value="ECO:0000318"/>
    <property type="project" value="GO_Central"/>
</dbReference>
<dbReference type="InterPro" id="IPR044066">
    <property type="entry name" value="TRIAD_supradom"/>
</dbReference>
<dbReference type="PROSITE" id="PS51873">
    <property type="entry name" value="TRIAD"/>
    <property type="match status" value="1"/>
</dbReference>
<reference evidence="8 9" key="1">
    <citation type="journal article" date="2010" name="Nature">
        <title>Genome sequence of the palaeopolyploid soybean.</title>
        <authorList>
            <person name="Schmutz J."/>
            <person name="Cannon S.B."/>
            <person name="Schlueter J."/>
            <person name="Ma J."/>
            <person name="Mitros T."/>
            <person name="Nelson W."/>
            <person name="Hyten D.L."/>
            <person name="Song Q."/>
            <person name="Thelen J.J."/>
            <person name="Cheng J."/>
            <person name="Xu D."/>
            <person name="Hellsten U."/>
            <person name="May G.D."/>
            <person name="Yu Y."/>
            <person name="Sakurai T."/>
            <person name="Umezawa T."/>
            <person name="Bhattacharyya M.K."/>
            <person name="Sandhu D."/>
            <person name="Valliyodan B."/>
            <person name="Lindquist E."/>
            <person name="Peto M."/>
            <person name="Grant D."/>
            <person name="Shu S."/>
            <person name="Goodstein D."/>
            <person name="Barry K."/>
            <person name="Futrell-Griggs M."/>
            <person name="Abernathy B."/>
            <person name="Du J."/>
            <person name="Tian Z."/>
            <person name="Zhu L."/>
            <person name="Gill N."/>
            <person name="Joshi T."/>
            <person name="Libault M."/>
            <person name="Sethuraman A."/>
            <person name="Zhang X.-C."/>
            <person name="Shinozaki K."/>
            <person name="Nguyen H.T."/>
            <person name="Wing R.A."/>
            <person name="Cregan P."/>
            <person name="Specht J."/>
            <person name="Grimwood J."/>
            <person name="Rokhsar D."/>
            <person name="Stacey G."/>
            <person name="Shoemaker R.C."/>
            <person name="Jackson S.A."/>
        </authorList>
    </citation>
    <scope>NUCLEOTIDE SEQUENCE</scope>
    <source>
        <strain evidence="9">cv. Williams 82</strain>
        <tissue evidence="8">Callus</tissue>
    </source>
</reference>
<dbReference type="CDD" id="cd22584">
    <property type="entry name" value="Rcat_RBR_unk"/>
    <property type="match status" value="1"/>
</dbReference>
<dbReference type="GO" id="GO:0031624">
    <property type="term" value="F:ubiquitin conjugating enzyme binding"/>
    <property type="evidence" value="ECO:0000318"/>
    <property type="project" value="GO_Central"/>
</dbReference>
<dbReference type="InterPro" id="IPR031127">
    <property type="entry name" value="E3_UB_ligase_RBR"/>
</dbReference>
<keyword evidence="3" id="KW-0677">Repeat</keyword>
<proteinExistence type="predicted"/>
<dbReference type="EnsemblPlants" id="KRH47700">
    <property type="protein sequence ID" value="KRH47700"/>
    <property type="gene ID" value="GLYMA_07G044700"/>
</dbReference>
<dbReference type="PANTHER" id="PTHR11685">
    <property type="entry name" value="RBR FAMILY RING FINGER AND IBR DOMAIN-CONTAINING"/>
    <property type="match status" value="1"/>
</dbReference>
<reference evidence="8" key="3">
    <citation type="submission" date="2018-07" db="EMBL/GenBank/DDBJ databases">
        <title>WGS assembly of Glycine max.</title>
        <authorList>
            <person name="Schmutz J."/>
            <person name="Cannon S."/>
            <person name="Schlueter J."/>
            <person name="Ma J."/>
            <person name="Mitros T."/>
            <person name="Nelson W."/>
            <person name="Hyten D."/>
            <person name="Song Q."/>
            <person name="Thelen J."/>
            <person name="Cheng J."/>
            <person name="Xu D."/>
            <person name="Hellsten U."/>
            <person name="May G."/>
            <person name="Yu Y."/>
            <person name="Sakurai T."/>
            <person name="Umezawa T."/>
            <person name="Bhattacharyya M."/>
            <person name="Sandhu D."/>
            <person name="Valliyodan B."/>
            <person name="Lindquist E."/>
            <person name="Peto M."/>
            <person name="Grant D."/>
            <person name="Shu S."/>
            <person name="Goodstein D."/>
            <person name="Barry K."/>
            <person name="Futrell-Griggs M."/>
            <person name="Abernathy B."/>
            <person name="Du J."/>
            <person name="Tian Z."/>
            <person name="Zhu L."/>
            <person name="Gill N."/>
            <person name="Joshi T."/>
            <person name="Libault M."/>
            <person name="Sethuraman A."/>
            <person name="Zhang X."/>
            <person name="Shinozaki K."/>
            <person name="Nguyen H."/>
            <person name="Wing R."/>
            <person name="Cregan P."/>
            <person name="Specht J."/>
            <person name="Grimwood J."/>
            <person name="Rokhsar D."/>
            <person name="Stacey G."/>
            <person name="Shoemaker R."/>
            <person name="Jackson S."/>
        </authorList>
    </citation>
    <scope>NUCLEOTIDE SEQUENCE</scope>
    <source>
        <tissue evidence="8">Callus</tissue>
    </source>
</reference>
<dbReference type="Gene3D" id="3.30.40.10">
    <property type="entry name" value="Zinc/RING finger domain, C3HC4 (zinc finger)"/>
    <property type="match status" value="1"/>
</dbReference>
<dbReference type="GO" id="GO:0016567">
    <property type="term" value="P:protein ubiquitination"/>
    <property type="evidence" value="ECO:0007669"/>
    <property type="project" value="InterPro"/>
</dbReference>
<keyword evidence="5" id="KW-0833">Ubl conjugation pathway</keyword>
<evidence type="ECO:0000256" key="3">
    <source>
        <dbReference type="ARBA" id="ARBA00022737"/>
    </source>
</evidence>
<dbReference type="Gramene" id="KRH47700">
    <property type="protein sequence ID" value="KRH47700"/>
    <property type="gene ID" value="GLYMA_07G044700"/>
</dbReference>
<evidence type="ECO:0000259" key="7">
    <source>
        <dbReference type="PROSITE" id="PS51873"/>
    </source>
</evidence>
<keyword evidence="1" id="KW-0808">Transferase</keyword>
<dbReference type="STRING" id="3847.A0A0R0J8G3"/>
<name>A0A0R0J8G3_SOYBN</name>
<sequence>MEGTSWAFMFSIPEDNLLVDDFYFSALYDAEEIQENISMVKCPHTKCKQVVEPQHCRLVITKEVFERWENAPCENLVLASQKFYCPFKDCSAMLVAWHAGIDGSEFRSLKQDERGREDLKVIELAKNKSWRRCPRCIFYVDKIEGCAHISCRCGYQFCYA</sequence>
<dbReference type="GO" id="GO:0008270">
    <property type="term" value="F:zinc ion binding"/>
    <property type="evidence" value="ECO:0007669"/>
    <property type="project" value="UniProtKB-KW"/>
</dbReference>
<keyword evidence="4" id="KW-0863">Zinc-finger</keyword>
<dbReference type="InParanoid" id="A0A0R0J8G3"/>
<dbReference type="Pfam" id="PF26200">
    <property type="entry name" value="Rcat_RNF216"/>
    <property type="match status" value="1"/>
</dbReference>
<dbReference type="SUPFAM" id="SSF57850">
    <property type="entry name" value="RING/U-box"/>
    <property type="match status" value="1"/>
</dbReference>
<dbReference type="AlphaFoldDB" id="A0A0R0J8G3"/>
<dbReference type="EMBL" id="CM000840">
    <property type="protein sequence ID" value="KRH47700.1"/>
    <property type="molecule type" value="Genomic_DNA"/>
</dbReference>
<organism evidence="8">
    <name type="scientific">Glycine max</name>
    <name type="common">Soybean</name>
    <name type="synonym">Glycine hispida</name>
    <dbReference type="NCBI Taxonomy" id="3847"/>
    <lineage>
        <taxon>Eukaryota</taxon>
        <taxon>Viridiplantae</taxon>
        <taxon>Streptophyta</taxon>
        <taxon>Embryophyta</taxon>
        <taxon>Tracheophyta</taxon>
        <taxon>Spermatophyta</taxon>
        <taxon>Magnoliopsida</taxon>
        <taxon>eudicotyledons</taxon>
        <taxon>Gunneridae</taxon>
        <taxon>Pentapetalae</taxon>
        <taxon>rosids</taxon>
        <taxon>fabids</taxon>
        <taxon>Fabales</taxon>
        <taxon>Fabaceae</taxon>
        <taxon>Papilionoideae</taxon>
        <taxon>50 kb inversion clade</taxon>
        <taxon>NPAAA clade</taxon>
        <taxon>indigoferoid/millettioid clade</taxon>
        <taxon>Phaseoleae</taxon>
        <taxon>Glycine</taxon>
        <taxon>Glycine subgen. Soja</taxon>
    </lineage>
</organism>
<evidence type="ECO:0000256" key="5">
    <source>
        <dbReference type="ARBA" id="ARBA00022786"/>
    </source>
</evidence>
<protein>
    <recommendedName>
        <fullName evidence="7">RING-type domain-containing protein</fullName>
    </recommendedName>
</protein>
<dbReference type="GO" id="GO:0000151">
    <property type="term" value="C:ubiquitin ligase complex"/>
    <property type="evidence" value="ECO:0000318"/>
    <property type="project" value="GO_Central"/>
</dbReference>
<evidence type="ECO:0000256" key="1">
    <source>
        <dbReference type="ARBA" id="ARBA00022679"/>
    </source>
</evidence>
<keyword evidence="10" id="KW-1185">Reference proteome</keyword>
<evidence type="ECO:0000256" key="2">
    <source>
        <dbReference type="ARBA" id="ARBA00022723"/>
    </source>
</evidence>